<sequence length="96" mass="10320">MVERGARGDGSARFRVIHVYRGDLAAGDIIVAPASLGFDPPLCMGFTIHAPEPAATRGQYGVVAFHDGAPALHFINPVTLERMFEFGLIERATPVE</sequence>
<accession>A0A0G9MNH2</accession>
<dbReference type="Proteomes" id="UP000053070">
    <property type="component" value="Unassembled WGS sequence"/>
</dbReference>
<comment type="caution">
    <text evidence="1">The sequence shown here is derived from an EMBL/GenBank/DDBJ whole genome shotgun (WGS) entry which is preliminary data.</text>
</comment>
<dbReference type="EMBL" id="LBHC01000002">
    <property type="protein sequence ID" value="KLE32134.1"/>
    <property type="molecule type" value="Genomic_DNA"/>
</dbReference>
<gene>
    <name evidence="1" type="ORF">AAW01_12065</name>
</gene>
<evidence type="ECO:0000313" key="2">
    <source>
        <dbReference type="Proteomes" id="UP000053070"/>
    </source>
</evidence>
<keyword evidence="2" id="KW-1185">Reference proteome</keyword>
<organism evidence="1 2">
    <name type="scientific">Aurantiacibacter gangjinensis</name>
    <dbReference type="NCBI Taxonomy" id="502682"/>
    <lineage>
        <taxon>Bacteria</taxon>
        <taxon>Pseudomonadati</taxon>
        <taxon>Pseudomonadota</taxon>
        <taxon>Alphaproteobacteria</taxon>
        <taxon>Sphingomonadales</taxon>
        <taxon>Erythrobacteraceae</taxon>
        <taxon>Aurantiacibacter</taxon>
    </lineage>
</organism>
<dbReference type="PATRIC" id="fig|502682.8.peg.2460"/>
<dbReference type="AlphaFoldDB" id="A0A0G9MNH2"/>
<name>A0A0G9MNH2_9SPHN</name>
<reference evidence="1 2" key="1">
    <citation type="submission" date="2015-04" db="EMBL/GenBank/DDBJ databases">
        <title>The draft genome sequence of Erythrobacr gangjinensis K7-2.</title>
        <authorList>
            <person name="Zhuang L."/>
            <person name="Liu Y."/>
            <person name="Shao Z."/>
        </authorList>
    </citation>
    <scope>NUCLEOTIDE SEQUENCE [LARGE SCALE GENOMIC DNA]</scope>
    <source>
        <strain evidence="1 2">K7-2</strain>
    </source>
</reference>
<proteinExistence type="predicted"/>
<evidence type="ECO:0000313" key="1">
    <source>
        <dbReference type="EMBL" id="KLE32134.1"/>
    </source>
</evidence>
<dbReference type="KEGG" id="egn:BMF35_a1408"/>
<protein>
    <submittedName>
        <fullName evidence="1">Uncharacterized protein</fullName>
    </submittedName>
</protein>